<comment type="caution">
    <text evidence="1">The sequence shown here is derived from an EMBL/GenBank/DDBJ whole genome shotgun (WGS) entry which is preliminary data.</text>
</comment>
<organism evidence="1 2">
    <name type="scientific">Euplotes crassus</name>
    <dbReference type="NCBI Taxonomy" id="5936"/>
    <lineage>
        <taxon>Eukaryota</taxon>
        <taxon>Sar</taxon>
        <taxon>Alveolata</taxon>
        <taxon>Ciliophora</taxon>
        <taxon>Intramacronucleata</taxon>
        <taxon>Spirotrichea</taxon>
        <taxon>Hypotrichia</taxon>
        <taxon>Euplotida</taxon>
        <taxon>Euplotidae</taxon>
        <taxon>Moneuplotes</taxon>
    </lineage>
</organism>
<dbReference type="CDD" id="cd22935">
    <property type="entry name" value="SctA-like"/>
    <property type="match status" value="2"/>
</dbReference>
<dbReference type="PANTHER" id="PTHR38742">
    <property type="entry name" value="PROTEIN GP17"/>
    <property type="match status" value="1"/>
</dbReference>
<proteinExistence type="predicted"/>
<reference evidence="1" key="1">
    <citation type="submission" date="2023-07" db="EMBL/GenBank/DDBJ databases">
        <authorList>
            <consortium name="AG Swart"/>
            <person name="Singh M."/>
            <person name="Singh A."/>
            <person name="Seah K."/>
            <person name="Emmerich C."/>
        </authorList>
    </citation>
    <scope>NUCLEOTIDE SEQUENCE</scope>
    <source>
        <strain evidence="1">DP1</strain>
    </source>
</reference>
<accession>A0AAD1XJE5</accession>
<evidence type="ECO:0000313" key="1">
    <source>
        <dbReference type="EMBL" id="CAI2373799.1"/>
    </source>
</evidence>
<keyword evidence="2" id="KW-1185">Reference proteome</keyword>
<dbReference type="EMBL" id="CAMPGE010015162">
    <property type="protein sequence ID" value="CAI2373799.1"/>
    <property type="molecule type" value="Genomic_DNA"/>
</dbReference>
<evidence type="ECO:0000313" key="2">
    <source>
        <dbReference type="Proteomes" id="UP001295684"/>
    </source>
</evidence>
<name>A0AAD1XJE5_EUPCR</name>
<gene>
    <name evidence="1" type="ORF">ECRASSUSDP1_LOCUS15148</name>
</gene>
<protein>
    <submittedName>
        <fullName evidence="1">Uncharacterized protein</fullName>
    </submittedName>
</protein>
<dbReference type="Proteomes" id="UP001295684">
    <property type="component" value="Unassembled WGS sequence"/>
</dbReference>
<sequence length="318" mass="34975">MTFSCVTAANVDVVETIEGVLIGAFADHGVAAVKCIQDGEETFQEIEESVKELSKGGVTNIVNGLSHIGQALEHLPEEFKDCQSAEAILDDFKYLVEEFKNPKQLVVHVGYEILWYGRSIYKDITGAVANFGEGHFKDAGVNVGDIIHILLVQKAVNRPQYTIPTAEVEQLVEGILVGTFGGDAKAAVECLEDGEQIIVDIEKAINEFEQGGVTHVVEGLKFIGEALEELPVELQECEAAEGLFDDFQHIIDEFKNPTELAVHFAKEILWHGKTITKDVKNAQTHFNAKEFEPAGEDIGAIVKILFVDKVTTFIKDQF</sequence>
<dbReference type="PANTHER" id="PTHR38742:SF1">
    <property type="entry name" value="SECRETED PROTEIN C"/>
    <property type="match status" value="1"/>
</dbReference>
<dbReference type="AlphaFoldDB" id="A0AAD1XJE5"/>